<organism evidence="10 11">
    <name type="scientific">Siphonobacter curvatus</name>
    <dbReference type="NCBI Taxonomy" id="2094562"/>
    <lineage>
        <taxon>Bacteria</taxon>
        <taxon>Pseudomonadati</taxon>
        <taxon>Bacteroidota</taxon>
        <taxon>Cytophagia</taxon>
        <taxon>Cytophagales</taxon>
        <taxon>Cytophagaceae</taxon>
        <taxon>Siphonobacter</taxon>
    </lineage>
</organism>
<name>A0A2S7IQB6_9BACT</name>
<dbReference type="OrthoDB" id="9776634at2"/>
<dbReference type="PIRSF" id="PIRSF000705">
    <property type="entry name" value="DNK"/>
    <property type="match status" value="1"/>
</dbReference>
<dbReference type="FunFam" id="3.40.50.300:FF:000659">
    <property type="entry name" value="Deoxyguanosine kinase"/>
    <property type="match status" value="1"/>
</dbReference>
<evidence type="ECO:0000313" key="10">
    <source>
        <dbReference type="EMBL" id="PQA59859.1"/>
    </source>
</evidence>
<evidence type="ECO:0000256" key="7">
    <source>
        <dbReference type="PIRSR" id="PIRSR000705-2"/>
    </source>
</evidence>
<evidence type="ECO:0000256" key="6">
    <source>
        <dbReference type="PIRSR" id="PIRSR000705-1"/>
    </source>
</evidence>
<dbReference type="AlphaFoldDB" id="A0A2S7IQB6"/>
<keyword evidence="11" id="KW-1185">Reference proteome</keyword>
<evidence type="ECO:0000256" key="2">
    <source>
        <dbReference type="ARBA" id="ARBA00022679"/>
    </source>
</evidence>
<feature type="active site" description="Proton acceptor" evidence="6">
    <location>
        <position position="78"/>
    </location>
</feature>
<comment type="caution">
    <text evidence="10">The sequence shown here is derived from an EMBL/GenBank/DDBJ whole genome shotgun (WGS) entry which is preliminary data.</text>
</comment>
<evidence type="ECO:0000256" key="4">
    <source>
        <dbReference type="ARBA" id="ARBA00022777"/>
    </source>
</evidence>
<dbReference type="InterPro" id="IPR027417">
    <property type="entry name" value="P-loop_NTPase"/>
</dbReference>
<keyword evidence="5 8" id="KW-0067">ATP-binding</keyword>
<dbReference type="InterPro" id="IPR031314">
    <property type="entry name" value="DNK_dom"/>
</dbReference>
<accession>A0A2S7IQB6</accession>
<dbReference type="GO" id="GO:0005737">
    <property type="term" value="C:cytoplasm"/>
    <property type="evidence" value="ECO:0007669"/>
    <property type="project" value="TreeGrafter"/>
</dbReference>
<dbReference type="RefSeq" id="WP_104711671.1">
    <property type="nucleotide sequence ID" value="NZ_PTRA01000001.1"/>
</dbReference>
<dbReference type="GO" id="GO:0005524">
    <property type="term" value="F:ATP binding"/>
    <property type="evidence" value="ECO:0007669"/>
    <property type="project" value="UniProtKB-KW"/>
</dbReference>
<feature type="binding site" evidence="7">
    <location>
        <position position="54"/>
    </location>
    <ligand>
        <name>substrate</name>
    </ligand>
</feature>
<dbReference type="CDD" id="cd01673">
    <property type="entry name" value="dNK"/>
    <property type="match status" value="1"/>
</dbReference>
<feature type="binding site" evidence="7">
    <location>
        <position position="79"/>
    </location>
    <ligand>
        <name>substrate</name>
    </ligand>
</feature>
<dbReference type="Gene3D" id="3.40.50.300">
    <property type="entry name" value="P-loop containing nucleotide triphosphate hydrolases"/>
    <property type="match status" value="1"/>
</dbReference>
<gene>
    <name evidence="10" type="ORF">C5O19_09615</name>
</gene>
<reference evidence="11" key="1">
    <citation type="submission" date="2018-02" db="EMBL/GenBank/DDBJ databases">
        <title>Genome sequencing of Solimonas sp. HR-BB.</title>
        <authorList>
            <person name="Lee Y."/>
            <person name="Jeon C.O."/>
        </authorList>
    </citation>
    <scope>NUCLEOTIDE SEQUENCE [LARGE SCALE GENOMIC DNA]</scope>
    <source>
        <strain evidence="11">HR-U</strain>
    </source>
</reference>
<protein>
    <submittedName>
        <fullName evidence="10">Deoxynucleoside kinase</fullName>
    </submittedName>
</protein>
<dbReference type="EMBL" id="PTRA01000001">
    <property type="protein sequence ID" value="PQA59859.1"/>
    <property type="molecule type" value="Genomic_DNA"/>
</dbReference>
<feature type="binding site" evidence="7">
    <location>
        <position position="84"/>
    </location>
    <ligand>
        <name>substrate</name>
    </ligand>
</feature>
<evidence type="ECO:0000256" key="1">
    <source>
        <dbReference type="ARBA" id="ARBA00007420"/>
    </source>
</evidence>
<keyword evidence="4 10" id="KW-0418">Kinase</keyword>
<sequence>MHIAVTGNIGAGKTTLARMLAEHFGWEVFYEAVENNPYLADFYEDMERWAFHLQIYFLRSRFDQARQIMHSTKRIIQDRTIYEDAHIFAKNLYRSGYMSTVDYETYFSLFQTMMDVVKPPDLMIYLKADLPKLLHQIQKRGREYELNMSVEYLTDLNAHYEEFIASYTDGKLLILDVNHLDYVNRPEDFEFIIKEVDRALLYG</sequence>
<feature type="binding site" evidence="7">
    <location>
        <position position="145"/>
    </location>
    <ligand>
        <name>substrate</name>
    </ligand>
</feature>
<evidence type="ECO:0000259" key="9">
    <source>
        <dbReference type="Pfam" id="PF01712"/>
    </source>
</evidence>
<keyword evidence="3 8" id="KW-0547">Nucleotide-binding</keyword>
<dbReference type="PANTHER" id="PTHR10513:SF35">
    <property type="entry name" value="DEOXYADENOSINE KINASE"/>
    <property type="match status" value="1"/>
</dbReference>
<keyword evidence="2" id="KW-0808">Transferase</keyword>
<feature type="binding site" evidence="7">
    <location>
        <position position="31"/>
    </location>
    <ligand>
        <name>substrate</name>
    </ligand>
</feature>
<evidence type="ECO:0000256" key="5">
    <source>
        <dbReference type="ARBA" id="ARBA00022840"/>
    </source>
</evidence>
<proteinExistence type="inferred from homology"/>
<comment type="similarity">
    <text evidence="1">Belongs to the DCK/DGK family.</text>
</comment>
<feature type="domain" description="Deoxynucleoside kinase" evidence="9">
    <location>
        <begin position="3"/>
        <end position="198"/>
    </location>
</feature>
<evidence type="ECO:0000256" key="8">
    <source>
        <dbReference type="PIRSR" id="PIRSR000705-3"/>
    </source>
</evidence>
<evidence type="ECO:0000313" key="11">
    <source>
        <dbReference type="Proteomes" id="UP000239590"/>
    </source>
</evidence>
<dbReference type="GO" id="GO:0019136">
    <property type="term" value="F:deoxynucleoside kinase activity"/>
    <property type="evidence" value="ECO:0007669"/>
    <property type="project" value="InterPro"/>
</dbReference>
<dbReference type="SUPFAM" id="SSF52540">
    <property type="entry name" value="P-loop containing nucleoside triphosphate hydrolases"/>
    <property type="match status" value="1"/>
</dbReference>
<dbReference type="Proteomes" id="UP000239590">
    <property type="component" value="Unassembled WGS sequence"/>
</dbReference>
<dbReference type="PANTHER" id="PTHR10513">
    <property type="entry name" value="DEOXYNUCLEOSIDE KINASE"/>
    <property type="match status" value="1"/>
</dbReference>
<dbReference type="InterPro" id="IPR050566">
    <property type="entry name" value="Deoxyribonucleoside_kinase"/>
</dbReference>
<feature type="binding site" evidence="8">
    <location>
        <begin position="7"/>
        <end position="15"/>
    </location>
    <ligand>
        <name>ATP</name>
        <dbReference type="ChEBI" id="CHEBI:30616"/>
    </ligand>
</feature>
<evidence type="ECO:0000256" key="3">
    <source>
        <dbReference type="ARBA" id="ARBA00022741"/>
    </source>
</evidence>
<dbReference type="Pfam" id="PF01712">
    <property type="entry name" value="dNK"/>
    <property type="match status" value="1"/>
</dbReference>
<dbReference type="InterPro" id="IPR002624">
    <property type="entry name" value="DCK/DGK"/>
</dbReference>
<feature type="binding site" evidence="7">
    <location>
        <position position="43"/>
    </location>
    <ligand>
        <name>substrate</name>
    </ligand>
</feature>